<reference evidence="1" key="1">
    <citation type="journal article" date="2015" name="Nature">
        <title>Complex archaea that bridge the gap between prokaryotes and eukaryotes.</title>
        <authorList>
            <person name="Spang A."/>
            <person name="Saw J.H."/>
            <person name="Jorgensen S.L."/>
            <person name="Zaremba-Niedzwiedzka K."/>
            <person name="Martijn J."/>
            <person name="Lind A.E."/>
            <person name="van Eijk R."/>
            <person name="Schleper C."/>
            <person name="Guy L."/>
            <person name="Ettema T.J."/>
        </authorList>
    </citation>
    <scope>NUCLEOTIDE SEQUENCE</scope>
</reference>
<protein>
    <submittedName>
        <fullName evidence="1">Uncharacterized protein</fullName>
    </submittedName>
</protein>
<sequence length="82" mass="9534">MDIIQRILAQLPEGVELKLRRVELKLRRNPIKDGAIVISLENKKKNYKISEEINSLPVPVTDEKWIETITDLILLYNRKGPL</sequence>
<proteinExistence type="predicted"/>
<comment type="caution">
    <text evidence="1">The sequence shown here is derived from an EMBL/GenBank/DDBJ whole genome shotgun (WGS) entry which is preliminary data.</text>
</comment>
<accession>A0A0F8Z7C6</accession>
<organism evidence="1">
    <name type="scientific">marine sediment metagenome</name>
    <dbReference type="NCBI Taxonomy" id="412755"/>
    <lineage>
        <taxon>unclassified sequences</taxon>
        <taxon>metagenomes</taxon>
        <taxon>ecological metagenomes</taxon>
    </lineage>
</organism>
<dbReference type="AlphaFoldDB" id="A0A0F8Z7C6"/>
<gene>
    <name evidence="1" type="ORF">LCGC14_2730810</name>
</gene>
<evidence type="ECO:0000313" key="1">
    <source>
        <dbReference type="EMBL" id="KKK89667.1"/>
    </source>
</evidence>
<name>A0A0F8Z7C6_9ZZZZ</name>
<dbReference type="EMBL" id="LAZR01049431">
    <property type="protein sequence ID" value="KKK89667.1"/>
    <property type="molecule type" value="Genomic_DNA"/>
</dbReference>